<organism evidence="2 3">
    <name type="scientific">Citrobacter telavivensis</name>
    <dbReference type="NCBI Taxonomy" id="2653932"/>
    <lineage>
        <taxon>Bacteria</taxon>
        <taxon>Pseudomonadati</taxon>
        <taxon>Pseudomonadota</taxon>
        <taxon>Gammaproteobacteria</taxon>
        <taxon>Enterobacterales</taxon>
        <taxon>Enterobacteriaceae</taxon>
        <taxon>Citrobacter</taxon>
    </lineage>
</organism>
<dbReference type="Pfam" id="PF23343">
    <property type="entry name" value="REP_ORF2-G2P"/>
    <property type="match status" value="1"/>
</dbReference>
<dbReference type="EMBL" id="WHIY01000006">
    <property type="protein sequence ID" value="MPQ51393.1"/>
    <property type="molecule type" value="Genomic_DNA"/>
</dbReference>
<name>A0A6L5E9N8_9ENTR</name>
<dbReference type="InterPro" id="IPR056906">
    <property type="entry name" value="ORF2/G2P_dom"/>
</dbReference>
<dbReference type="RefSeq" id="WP_152405760.1">
    <property type="nucleotide sequence ID" value="NZ_WHIY01000006.1"/>
</dbReference>
<comment type="caution">
    <text evidence="2">The sequence shown here is derived from an EMBL/GenBank/DDBJ whole genome shotgun (WGS) entry which is preliminary data.</text>
</comment>
<keyword evidence="3" id="KW-1185">Reference proteome</keyword>
<evidence type="ECO:0000259" key="1">
    <source>
        <dbReference type="Pfam" id="PF23343"/>
    </source>
</evidence>
<proteinExistence type="predicted"/>
<sequence length="193" mass="22711">MKRHYPHFKKITPDDFLLNLINHHLNQLLACHAKILAFRMDFDYQRGTSRFIRNSSAEIQDDLRELTQAMMNLPGVIGCFWVLEWTSEGEVHAHAIFYLNGQEHQKSFPFILQAGVLWQQITHGEGKYQRCRPQEYHQDNINNVVEYHNNEAIDSLRRIASYLAKEDQKYGLPIWGYNDIPSPARQGRPRKFS</sequence>
<evidence type="ECO:0000313" key="3">
    <source>
        <dbReference type="Proteomes" id="UP000475079"/>
    </source>
</evidence>
<dbReference type="AlphaFoldDB" id="A0A6L5E9N8"/>
<accession>A0A6L5E9N8</accession>
<feature type="domain" description="Replication-associated protein ORF2/G2P" evidence="1">
    <location>
        <begin position="55"/>
        <end position="166"/>
    </location>
</feature>
<gene>
    <name evidence="2" type="ORF">GBB84_10780</name>
</gene>
<dbReference type="Proteomes" id="UP000475079">
    <property type="component" value="Unassembled WGS sequence"/>
</dbReference>
<protein>
    <submittedName>
        <fullName evidence="2">Inovirus Gp2 family protein</fullName>
    </submittedName>
</protein>
<evidence type="ECO:0000313" key="2">
    <source>
        <dbReference type="EMBL" id="MPQ51393.1"/>
    </source>
</evidence>
<reference evidence="2 3" key="1">
    <citation type="submission" date="2019-10" db="EMBL/GenBank/DDBJ databases">
        <title>Characterization of a new Citrobacter species.</title>
        <authorList>
            <person name="Goncalves Ribeiro T."/>
            <person name="Izdebski R."/>
            <person name="Urbanowicz P."/>
            <person name="Carmeli Y."/>
            <person name="Gniadkowski M."/>
            <person name="Peixe L."/>
        </authorList>
    </citation>
    <scope>NUCLEOTIDE SEQUENCE [LARGE SCALE GENOMIC DNA]</scope>
    <source>
        <strain evidence="2 3">NMI7905_11</strain>
    </source>
</reference>